<protein>
    <submittedName>
        <fullName evidence="1">Uncharacterized protein</fullName>
    </submittedName>
</protein>
<reference evidence="1" key="1">
    <citation type="submission" date="2021-01" db="UniProtKB">
        <authorList>
            <consortium name="EnsemblMetazoa"/>
        </authorList>
    </citation>
    <scope>IDENTIFICATION</scope>
</reference>
<dbReference type="AlphaFoldDB" id="A0A7M5V6M8"/>
<accession>A0A7M5V6M8</accession>
<evidence type="ECO:0000313" key="1">
    <source>
        <dbReference type="EnsemblMetazoa" id="CLYHEMP010704.1"/>
    </source>
</evidence>
<organism evidence="1 2">
    <name type="scientific">Clytia hemisphaerica</name>
    <dbReference type="NCBI Taxonomy" id="252671"/>
    <lineage>
        <taxon>Eukaryota</taxon>
        <taxon>Metazoa</taxon>
        <taxon>Cnidaria</taxon>
        <taxon>Hydrozoa</taxon>
        <taxon>Hydroidolina</taxon>
        <taxon>Leptothecata</taxon>
        <taxon>Obeliida</taxon>
        <taxon>Clytiidae</taxon>
        <taxon>Clytia</taxon>
    </lineage>
</organism>
<proteinExistence type="predicted"/>
<name>A0A7M5V6M8_9CNID</name>
<dbReference type="Proteomes" id="UP000594262">
    <property type="component" value="Unplaced"/>
</dbReference>
<dbReference type="EnsemblMetazoa" id="CLYHEMT010704.1">
    <property type="protein sequence ID" value="CLYHEMP010704.1"/>
    <property type="gene ID" value="CLYHEMG010704"/>
</dbReference>
<evidence type="ECO:0000313" key="2">
    <source>
        <dbReference type="Proteomes" id="UP000594262"/>
    </source>
</evidence>
<sequence length="161" mass="17817">MTILALSSNTLKTMAGPTAVYALRLLTKCILFILRDALTTLYVLVTNATFQNLVLYTARGIIKGFLSLTYYLIGVTSAERNPIVQVVEKEIKDVPTSPIMASKEPHKSTRSVLKQSTDEVKLVSMSFATVLLTWVIKAATTSRRALVGSISEHKRNREKSQ</sequence>
<keyword evidence="2" id="KW-1185">Reference proteome</keyword>